<reference evidence="2 3" key="1">
    <citation type="submission" date="2023-12" db="EMBL/GenBank/DDBJ databases">
        <title>A high-quality genome assembly for Dillenia turbinata (Dilleniales).</title>
        <authorList>
            <person name="Chanderbali A."/>
        </authorList>
    </citation>
    <scope>NUCLEOTIDE SEQUENCE [LARGE SCALE GENOMIC DNA]</scope>
    <source>
        <strain evidence="2">LSX21</strain>
        <tissue evidence="2">Leaf</tissue>
    </source>
</reference>
<feature type="transmembrane region" description="Helical" evidence="1">
    <location>
        <begin position="32"/>
        <end position="52"/>
    </location>
</feature>
<dbReference type="InterPro" id="IPR031563">
    <property type="entry name" value="MOT1/MOT2"/>
</dbReference>
<dbReference type="EMBL" id="JBAMMX010000028">
    <property type="protein sequence ID" value="KAK6912145.1"/>
    <property type="molecule type" value="Genomic_DNA"/>
</dbReference>
<dbReference type="PANTHER" id="PTHR31970:SF9">
    <property type="entry name" value="MOLYBDATE TRANSPORTER 2"/>
    <property type="match status" value="1"/>
</dbReference>
<keyword evidence="1" id="KW-0812">Transmembrane</keyword>
<organism evidence="2 3">
    <name type="scientific">Dillenia turbinata</name>
    <dbReference type="NCBI Taxonomy" id="194707"/>
    <lineage>
        <taxon>Eukaryota</taxon>
        <taxon>Viridiplantae</taxon>
        <taxon>Streptophyta</taxon>
        <taxon>Embryophyta</taxon>
        <taxon>Tracheophyta</taxon>
        <taxon>Spermatophyta</taxon>
        <taxon>Magnoliopsida</taxon>
        <taxon>eudicotyledons</taxon>
        <taxon>Gunneridae</taxon>
        <taxon>Pentapetalae</taxon>
        <taxon>Dilleniales</taxon>
        <taxon>Dilleniaceae</taxon>
        <taxon>Dillenia</taxon>
    </lineage>
</organism>
<comment type="caution">
    <text evidence="2">The sequence shown here is derived from an EMBL/GenBank/DDBJ whole genome shotgun (WGS) entry which is preliminary data.</text>
</comment>
<evidence type="ECO:0000256" key="1">
    <source>
        <dbReference type="SAM" id="Phobius"/>
    </source>
</evidence>
<name>A0AAN8UAY3_9MAGN</name>
<accession>A0AAN8UAY3</accession>
<evidence type="ECO:0000313" key="3">
    <source>
        <dbReference type="Proteomes" id="UP001370490"/>
    </source>
</evidence>
<dbReference type="Pfam" id="PF16983">
    <property type="entry name" value="MFS_MOT1"/>
    <property type="match status" value="1"/>
</dbReference>
<sequence length="145" mass="15347">MNLVGCWFGAMPVCHGAGGLAGQYRFGGRSGLSVVPLGLGKLVLGLVFGNSFVRILNQFPVGILGVLSLFAGIELAMASRDINTKEESFVMLFCAAVSLTAANAPFGFCCGNVLSLLLKLRRMECSGFGFWRSESKSSADDENVI</sequence>
<evidence type="ECO:0000313" key="2">
    <source>
        <dbReference type="EMBL" id="KAK6912145.1"/>
    </source>
</evidence>
<proteinExistence type="predicted"/>
<dbReference type="PANTHER" id="PTHR31970">
    <property type="match status" value="1"/>
</dbReference>
<feature type="transmembrane region" description="Helical" evidence="1">
    <location>
        <begin position="59"/>
        <end position="77"/>
    </location>
</feature>
<keyword evidence="1" id="KW-1133">Transmembrane helix</keyword>
<dbReference type="AlphaFoldDB" id="A0AAN8UAY3"/>
<dbReference type="GO" id="GO:0015098">
    <property type="term" value="F:molybdate ion transmembrane transporter activity"/>
    <property type="evidence" value="ECO:0007669"/>
    <property type="project" value="InterPro"/>
</dbReference>
<keyword evidence="3" id="KW-1185">Reference proteome</keyword>
<gene>
    <name evidence="2" type="ORF">RJ641_024238</name>
</gene>
<protein>
    <submittedName>
        <fullName evidence="2">Molybdate transporter 1/2</fullName>
    </submittedName>
</protein>
<dbReference type="Proteomes" id="UP001370490">
    <property type="component" value="Unassembled WGS sequence"/>
</dbReference>
<feature type="transmembrane region" description="Helical" evidence="1">
    <location>
        <begin position="89"/>
        <end position="114"/>
    </location>
</feature>
<keyword evidence="1" id="KW-0472">Membrane</keyword>